<evidence type="ECO:0000256" key="8">
    <source>
        <dbReference type="ARBA" id="ARBA00022679"/>
    </source>
</evidence>
<evidence type="ECO:0000256" key="10">
    <source>
        <dbReference type="ARBA" id="ARBA00022968"/>
    </source>
</evidence>
<dbReference type="Gene3D" id="3.90.1480.20">
    <property type="entry name" value="Glycosyl transferase family 29"/>
    <property type="match status" value="1"/>
</dbReference>
<keyword evidence="14" id="KW-0472">Membrane</keyword>
<evidence type="ECO:0000256" key="27">
    <source>
        <dbReference type="ARBA" id="ARBA00042991"/>
    </source>
</evidence>
<dbReference type="CDD" id="cd23966">
    <property type="entry name" value="GT29_ST3GAL1_2"/>
    <property type="match status" value="1"/>
</dbReference>
<evidence type="ECO:0000313" key="40">
    <source>
        <dbReference type="Ensembl" id="ENSPNAP00000008322.1"/>
    </source>
</evidence>
<feature type="binding site" evidence="38">
    <location>
        <position position="279"/>
    </location>
    <ligand>
        <name>substrate</name>
    </ligand>
</feature>
<comment type="subcellular location">
    <subcellularLocation>
        <location evidence="1">Golgi apparatus</location>
        <location evidence="1">Golgi stack membrane</location>
        <topology evidence="1">Single-pass type II membrane protein</topology>
    </subcellularLocation>
    <subcellularLocation>
        <location evidence="2">Secreted</location>
    </subcellularLocation>
</comment>
<evidence type="ECO:0000256" key="18">
    <source>
        <dbReference type="ARBA" id="ARBA00039106"/>
    </source>
</evidence>
<evidence type="ECO:0000256" key="34">
    <source>
        <dbReference type="ARBA" id="ARBA00072809"/>
    </source>
</evidence>
<dbReference type="PIRSF" id="PIRSF005557">
    <property type="entry name" value="Sialyl_trans"/>
    <property type="match status" value="1"/>
</dbReference>
<feature type="disulfide bond" evidence="39">
    <location>
        <begin position="130"/>
        <end position="270"/>
    </location>
</feature>
<dbReference type="Pfam" id="PF00777">
    <property type="entry name" value="Glyco_transf_29"/>
    <property type="match status" value="1"/>
</dbReference>
<comment type="subunit">
    <text evidence="33">Homodimer; disulfide-linked. Homodimer formation occurs in the endoplasmic reticulum.</text>
</comment>
<dbReference type="AlphaFoldDB" id="A0A3B4C8S0"/>
<evidence type="ECO:0000256" key="38">
    <source>
        <dbReference type="PIRSR" id="PIRSR005557-1"/>
    </source>
</evidence>
<evidence type="ECO:0000256" key="39">
    <source>
        <dbReference type="PIRSR" id="PIRSR005557-2"/>
    </source>
</evidence>
<reference evidence="40 41" key="1">
    <citation type="submission" date="2020-10" db="EMBL/GenBank/DDBJ databases">
        <title>Pygocentrus nattereri (red-bellied piranha) genome, fPygNat1, primary haplotype.</title>
        <authorList>
            <person name="Myers G."/>
            <person name="Meyer A."/>
            <person name="Karagic N."/>
            <person name="Pippel M."/>
            <person name="Winkler S."/>
            <person name="Tracey A."/>
            <person name="Wood J."/>
            <person name="Formenti G."/>
            <person name="Howe K."/>
            <person name="Fedrigo O."/>
            <person name="Jarvis E.D."/>
        </authorList>
    </citation>
    <scope>NUCLEOTIDE SEQUENCE [LARGE SCALE GENOMIC DNA]</scope>
</reference>
<keyword evidence="11" id="KW-1133">Transmembrane helix</keyword>
<feature type="binding site" evidence="38">
    <location>
        <position position="255"/>
    </location>
    <ligand>
        <name>substrate</name>
    </ligand>
</feature>
<dbReference type="EC" id="2.4.3.2" evidence="18"/>
<comment type="pathway">
    <text evidence="3">Protein modification; protein glycosylation.</text>
</comment>
<keyword evidence="7" id="KW-0328">Glycosyltransferase</keyword>
<name>A0A3B4C8S0_PYGNA</name>
<evidence type="ECO:0000256" key="3">
    <source>
        <dbReference type="ARBA" id="ARBA00004922"/>
    </source>
</evidence>
<evidence type="ECO:0000256" key="37">
    <source>
        <dbReference type="ARBA" id="ARBA00082805"/>
    </source>
</evidence>
<dbReference type="InterPro" id="IPR051757">
    <property type="entry name" value="Beta-gal_alpha2-3_sialyltrans"/>
</dbReference>
<feature type="binding site" evidence="38">
    <location>
        <position position="219"/>
    </location>
    <ligand>
        <name>substrate</name>
    </ligand>
</feature>
<evidence type="ECO:0000256" key="22">
    <source>
        <dbReference type="ARBA" id="ARBA00041997"/>
    </source>
</evidence>
<dbReference type="GO" id="GO:0005576">
    <property type="term" value="C:extracellular region"/>
    <property type="evidence" value="ECO:0007669"/>
    <property type="project" value="UniProtKB-SubCell"/>
</dbReference>
<evidence type="ECO:0000256" key="31">
    <source>
        <dbReference type="ARBA" id="ARBA00047509"/>
    </source>
</evidence>
<comment type="catalytic activity">
    <reaction evidence="31">
        <text>ganglioside GM1 (d18:1(4E)/18:0) + CMP-N-acetyl-beta-neuraminate = ganglioside GD1a (18:1(4E)/18:0) + CMP + H(+)</text>
        <dbReference type="Rhea" id="RHEA:48248"/>
        <dbReference type="ChEBI" id="CHEBI:15378"/>
        <dbReference type="ChEBI" id="CHEBI:57812"/>
        <dbReference type="ChEBI" id="CHEBI:60377"/>
        <dbReference type="ChEBI" id="CHEBI:73110"/>
        <dbReference type="ChEBI" id="CHEBI:90153"/>
    </reaction>
    <physiologicalReaction direction="left-to-right" evidence="31">
        <dbReference type="Rhea" id="RHEA:48249"/>
    </physiologicalReaction>
</comment>
<reference evidence="40" key="3">
    <citation type="submission" date="2025-09" db="UniProtKB">
        <authorList>
            <consortium name="Ensembl"/>
        </authorList>
    </citation>
    <scope>IDENTIFICATION</scope>
</reference>
<feature type="binding site" evidence="38">
    <location>
        <position position="94"/>
    </location>
    <ligand>
        <name>substrate</name>
    </ligand>
</feature>
<dbReference type="PROSITE" id="PS51257">
    <property type="entry name" value="PROKAR_LIPOPROTEIN"/>
    <property type="match status" value="1"/>
</dbReference>
<keyword evidence="16" id="KW-0325">Glycoprotein</keyword>
<comment type="catalytic activity">
    <reaction evidence="17">
        <text>a beta-D-galactosyl-(1-&gt;3)-N-acetyl-alpha-D-galactosaminyl derivative + CMP-N-acetyl-beta-neuraminate = an N-acetyl-alpha-neuraminyl-(2-&gt;3)-beta-D-galactosyl-(1-&gt;3)-N-acetyl-alpha-D-galactosaminyl derivative + CMP + H(+)</text>
        <dbReference type="Rhea" id="RHEA:21616"/>
        <dbReference type="ChEBI" id="CHEBI:15378"/>
        <dbReference type="ChEBI" id="CHEBI:57812"/>
        <dbReference type="ChEBI" id="CHEBI:60377"/>
        <dbReference type="ChEBI" id="CHEBI:133470"/>
        <dbReference type="ChEBI" id="CHEBI:139596"/>
        <dbReference type="EC" id="2.4.3.4"/>
    </reaction>
    <physiologicalReaction direction="left-to-right" evidence="17">
        <dbReference type="Rhea" id="RHEA:21617"/>
    </physiologicalReaction>
</comment>
<dbReference type="FunFam" id="3.90.1480.20:FF:000002">
    <property type="entry name" value="CMP-N-acetylneuraminate-beta-galactosamide- alpha-2,3-sialyltransferase 2"/>
    <property type="match status" value="1"/>
</dbReference>
<dbReference type="OrthoDB" id="10264956at2759"/>
<feature type="binding site" evidence="38">
    <location>
        <position position="305"/>
    </location>
    <ligand>
        <name>substrate</name>
    </ligand>
</feature>
<evidence type="ECO:0000256" key="15">
    <source>
        <dbReference type="ARBA" id="ARBA00023157"/>
    </source>
</evidence>
<evidence type="ECO:0000256" key="33">
    <source>
        <dbReference type="ARBA" id="ARBA00062545"/>
    </source>
</evidence>
<dbReference type="Proteomes" id="UP001501920">
    <property type="component" value="Chromosome 11"/>
</dbReference>
<dbReference type="InterPro" id="IPR001675">
    <property type="entry name" value="Glyco_trans_29"/>
</dbReference>
<sequence length="341" mass="38813">MTCLKWRKMRALGVLVCIIFFSTFLFSCTLPDPSFFFGWSLAIPAGTCACHSCIMEPEDNTWFSEKLNHSVQPLLSRTNAEVTDDTYRWWQWLQSESNPANLSVVLDKLFEVIPGEDHYQDSGPSRCRTCSVVGNSGNLRSSGYGPLIDAGDFIIRINQAPTQGFEQDVGYRTTHHVMYPESAIDLQDNSTSLLLVPFKTLDLEWLISTLTTGKVTYTYMPVMSRIKANRNKVLVYSPTFLKYVHETWLDGHGRYPSTGFLSLIFAVHVCDKVNAFGFGADQSGSWHHYWEENAWGRAFRQTGVHDGDYEYNVTQLLAEKGKIRLFRGLSKALAFQWDQHL</sequence>
<evidence type="ECO:0000256" key="4">
    <source>
        <dbReference type="ARBA" id="ARBA00004934"/>
    </source>
</evidence>
<keyword evidence="10" id="KW-0735">Signal-anchor</keyword>
<gene>
    <name evidence="40" type="primary">ST3GAL1</name>
</gene>
<dbReference type="STRING" id="42514.ENSPNAP00000008322"/>
<evidence type="ECO:0000256" key="7">
    <source>
        <dbReference type="ARBA" id="ARBA00022676"/>
    </source>
</evidence>
<keyword evidence="13" id="KW-0443">Lipid metabolism</keyword>
<evidence type="ECO:0000256" key="25">
    <source>
        <dbReference type="ARBA" id="ARBA00042682"/>
    </source>
</evidence>
<evidence type="ECO:0000256" key="20">
    <source>
        <dbReference type="ARBA" id="ARBA00040101"/>
    </source>
</evidence>
<dbReference type="GO" id="GO:0003836">
    <property type="term" value="F:beta-galactoside (CMP) alpha-2,3-sialyltransferase activity"/>
    <property type="evidence" value="ECO:0007669"/>
    <property type="project" value="UniProtKB-EC"/>
</dbReference>
<keyword evidence="8" id="KW-0808">Transferase</keyword>
<dbReference type="GO" id="GO:0006629">
    <property type="term" value="P:lipid metabolic process"/>
    <property type="evidence" value="ECO:0007669"/>
    <property type="project" value="UniProtKB-KW"/>
</dbReference>
<evidence type="ECO:0000256" key="13">
    <source>
        <dbReference type="ARBA" id="ARBA00023098"/>
    </source>
</evidence>
<evidence type="ECO:0000256" key="30">
    <source>
        <dbReference type="ARBA" id="ARBA00043816"/>
    </source>
</evidence>
<feature type="binding site" evidence="38">
    <location>
        <position position="288"/>
    </location>
    <ligand>
        <name>substrate</name>
    </ligand>
</feature>
<feature type="binding site" evidence="38">
    <location>
        <position position="158"/>
    </location>
    <ligand>
        <name>substrate</name>
    </ligand>
</feature>
<comment type="catalytic activity">
    <reaction evidence="28">
        <text>a ganglioside GA1 (d18:1(4E)) + CMP-N-acetyl-beta-neuraminate = a ganglioside GM1b (d18:1(4E)) + CMP + H(+)</text>
        <dbReference type="Rhea" id="RHEA:47560"/>
        <dbReference type="ChEBI" id="CHEBI:15378"/>
        <dbReference type="ChEBI" id="CHEBI:27938"/>
        <dbReference type="ChEBI" id="CHEBI:57812"/>
        <dbReference type="ChEBI" id="CHEBI:60377"/>
        <dbReference type="ChEBI" id="CHEBI:78568"/>
    </reaction>
    <physiologicalReaction direction="left-to-right" evidence="28">
        <dbReference type="Rhea" id="RHEA:47561"/>
    </physiologicalReaction>
</comment>
<feature type="binding site" evidence="38">
    <location>
        <position position="259"/>
    </location>
    <ligand>
        <name>substrate</name>
    </ligand>
</feature>
<comment type="catalytic activity">
    <reaction evidence="32">
        <text>a globoside GalGb4Cer + CMP-N-acetyl-beta-neuraminate = a globoside MSGG + CMP + H(+)</text>
        <dbReference type="Rhea" id="RHEA:65372"/>
        <dbReference type="ChEBI" id="CHEBI:15378"/>
        <dbReference type="ChEBI" id="CHEBI:57812"/>
        <dbReference type="ChEBI" id="CHEBI:60377"/>
        <dbReference type="ChEBI" id="CHEBI:140623"/>
        <dbReference type="ChEBI" id="CHEBI:140691"/>
    </reaction>
    <physiologicalReaction direction="left-to-right" evidence="32">
        <dbReference type="Rhea" id="RHEA:65373"/>
    </physiologicalReaction>
</comment>
<feature type="binding site" evidence="38">
    <location>
        <position position="135"/>
    </location>
    <ligand>
        <name>substrate</name>
    </ligand>
</feature>
<evidence type="ECO:0000256" key="12">
    <source>
        <dbReference type="ARBA" id="ARBA00023034"/>
    </source>
</evidence>
<accession>A0A3B4C8S0</accession>
<keyword evidence="41" id="KW-1185">Reference proteome</keyword>
<evidence type="ECO:0000256" key="6">
    <source>
        <dbReference type="ARBA" id="ARBA00022525"/>
    </source>
</evidence>
<dbReference type="OMA" id="FAIHICD"/>
<dbReference type="InterPro" id="IPR038578">
    <property type="entry name" value="GT29-like_sf"/>
</dbReference>
<evidence type="ECO:0000256" key="28">
    <source>
        <dbReference type="ARBA" id="ARBA00043673"/>
    </source>
</evidence>
<evidence type="ECO:0000256" key="5">
    <source>
        <dbReference type="ARBA" id="ARBA00006003"/>
    </source>
</evidence>
<protein>
    <recommendedName>
        <fullName evidence="20">CMP-N-acetylneuraminate-beta-galactosamide-alpha-2,3-sialyltransferase 1</fullName>
        <ecNumber evidence="18">2.4.3.2</ecNumber>
        <ecNumber evidence="19">2.4.3.4</ecNumber>
    </recommendedName>
    <alternativeName>
        <fullName evidence="34">CMP-N-acetylneuraminate-beta-galactosamide-alpha-2,3-sialyltransferase 2</fullName>
    </alternativeName>
    <alternativeName>
        <fullName evidence="27">Gal-NAc6S</fullName>
    </alternativeName>
    <alternativeName>
        <fullName evidence="24">Gal-beta-1,3-GalNAc-alpha-2,3-sialyltransferase</fullName>
    </alternativeName>
    <alternativeName>
        <fullName evidence="26">Monosialoganglioside sialyltransferase</fullName>
    </alternativeName>
    <alternativeName>
        <fullName evidence="22">ST3Gal I</fullName>
    </alternativeName>
    <alternativeName>
        <fullName evidence="35">ST3Gal II</fullName>
    </alternativeName>
    <alternativeName>
        <fullName evidence="23">ST3GalA.1</fullName>
    </alternativeName>
    <alternativeName>
        <fullName evidence="36">ST3GalA.2</fullName>
    </alternativeName>
    <alternativeName>
        <fullName evidence="21">ST3O</fullName>
    </alternativeName>
    <alternativeName>
        <fullName evidence="25">Sialyltransferase 4A</fullName>
    </alternativeName>
    <alternativeName>
        <fullName evidence="37">Sialyltransferase 4B</fullName>
    </alternativeName>
</protein>
<evidence type="ECO:0000256" key="17">
    <source>
        <dbReference type="ARBA" id="ARBA00036292"/>
    </source>
</evidence>
<evidence type="ECO:0000256" key="32">
    <source>
        <dbReference type="ARBA" id="ARBA00052027"/>
    </source>
</evidence>
<evidence type="ECO:0000256" key="9">
    <source>
        <dbReference type="ARBA" id="ARBA00022692"/>
    </source>
</evidence>
<dbReference type="GO" id="GO:0097503">
    <property type="term" value="P:sialylation"/>
    <property type="evidence" value="ECO:0007669"/>
    <property type="project" value="TreeGrafter"/>
</dbReference>
<evidence type="ECO:0000256" key="2">
    <source>
        <dbReference type="ARBA" id="ARBA00004613"/>
    </source>
</evidence>
<organism evidence="40 41">
    <name type="scientific">Pygocentrus nattereri</name>
    <name type="common">Red-bellied piranha</name>
    <dbReference type="NCBI Taxonomy" id="42514"/>
    <lineage>
        <taxon>Eukaryota</taxon>
        <taxon>Metazoa</taxon>
        <taxon>Chordata</taxon>
        <taxon>Craniata</taxon>
        <taxon>Vertebrata</taxon>
        <taxon>Euteleostomi</taxon>
        <taxon>Actinopterygii</taxon>
        <taxon>Neopterygii</taxon>
        <taxon>Teleostei</taxon>
        <taxon>Ostariophysi</taxon>
        <taxon>Characiformes</taxon>
        <taxon>Characoidei</taxon>
        <taxon>Pygocentrus</taxon>
    </lineage>
</organism>
<evidence type="ECO:0000256" key="1">
    <source>
        <dbReference type="ARBA" id="ARBA00004447"/>
    </source>
</evidence>
<comment type="pathway">
    <text evidence="4">Glycolipid biosynthesis.</text>
</comment>
<evidence type="ECO:0000256" key="21">
    <source>
        <dbReference type="ARBA" id="ARBA00041507"/>
    </source>
</evidence>
<keyword evidence="6" id="KW-0964">Secreted</keyword>
<keyword evidence="9" id="KW-0812">Transmembrane</keyword>
<evidence type="ECO:0000256" key="36">
    <source>
        <dbReference type="ARBA" id="ARBA00081332"/>
    </source>
</evidence>
<keyword evidence="12" id="KW-0333">Golgi apparatus</keyword>
<evidence type="ECO:0000256" key="23">
    <source>
        <dbReference type="ARBA" id="ARBA00042022"/>
    </source>
</evidence>
<comment type="catalytic activity">
    <reaction evidence="30">
        <text>a ganglioside GA1 + CMP-N-acetyl-beta-neuraminate = a ganglioside GM1b + CMP + H(+)</text>
        <dbReference type="Rhea" id="RHEA:48244"/>
        <dbReference type="ChEBI" id="CHEBI:15378"/>
        <dbReference type="ChEBI" id="CHEBI:57812"/>
        <dbReference type="ChEBI" id="CHEBI:60377"/>
        <dbReference type="ChEBI" id="CHEBI:88069"/>
        <dbReference type="ChEBI" id="CHEBI:90151"/>
    </reaction>
    <physiologicalReaction direction="left-to-right" evidence="30">
        <dbReference type="Rhea" id="RHEA:48245"/>
    </physiologicalReaction>
</comment>
<evidence type="ECO:0000256" key="26">
    <source>
        <dbReference type="ARBA" id="ARBA00042990"/>
    </source>
</evidence>
<dbReference type="EC" id="2.4.3.4" evidence="19"/>
<comment type="catalytic activity">
    <reaction evidence="29">
        <text>a ganglioside GM1 (d18:1(4E)) + CMP-N-acetyl-beta-neuraminate = a ganglioside GD1a (d18:1(4E)) + CMP + H(+)</text>
        <dbReference type="Rhea" id="RHEA:18021"/>
        <dbReference type="ChEBI" id="CHEBI:15378"/>
        <dbReference type="ChEBI" id="CHEBI:57812"/>
        <dbReference type="ChEBI" id="CHEBI:60377"/>
        <dbReference type="ChEBI" id="CHEBI:77709"/>
        <dbReference type="ChEBI" id="CHEBI:78445"/>
        <dbReference type="EC" id="2.4.3.2"/>
    </reaction>
    <physiologicalReaction direction="left-to-right" evidence="29">
        <dbReference type="Rhea" id="RHEA:18022"/>
    </physiologicalReaction>
</comment>
<dbReference type="Ensembl" id="ENSPNAT00000000365.2">
    <property type="protein sequence ID" value="ENSPNAP00000008322.1"/>
    <property type="gene ID" value="ENSPNAG00000013908.2"/>
</dbReference>
<dbReference type="GO" id="GO:0047288">
    <property type="term" value="F:beta-D-galactosyl-(1-&gt;3)-N-acetyl-beta-D-galactosaminide alpha-2,3- sialyltransferase"/>
    <property type="evidence" value="ECO:0007669"/>
    <property type="project" value="UniProtKB-EC"/>
</dbReference>
<comment type="similarity">
    <text evidence="5">Belongs to the glycosyltransferase 29 family.</text>
</comment>
<evidence type="ECO:0000313" key="41">
    <source>
        <dbReference type="Proteomes" id="UP001501920"/>
    </source>
</evidence>
<keyword evidence="15" id="KW-1015">Disulfide bond</keyword>
<dbReference type="GeneTree" id="ENSGT00940000154725"/>
<reference evidence="40" key="2">
    <citation type="submission" date="2025-08" db="UniProtKB">
        <authorList>
            <consortium name="Ensembl"/>
        </authorList>
    </citation>
    <scope>IDENTIFICATION</scope>
</reference>
<evidence type="ECO:0000256" key="16">
    <source>
        <dbReference type="ARBA" id="ARBA00023180"/>
    </source>
</evidence>
<evidence type="ECO:0000256" key="19">
    <source>
        <dbReference type="ARBA" id="ARBA00039107"/>
    </source>
</evidence>
<dbReference type="PANTHER" id="PTHR46032">
    <property type="entry name" value="ALPHA-2,3-SIALYLTRANSFERASE ST3GAL I ISOFORM X1"/>
    <property type="match status" value="1"/>
</dbReference>
<dbReference type="InterPro" id="IPR012163">
    <property type="entry name" value="Sialyl_trans"/>
</dbReference>
<dbReference type="GO" id="GO:0032580">
    <property type="term" value="C:Golgi cisterna membrane"/>
    <property type="evidence" value="ECO:0007669"/>
    <property type="project" value="UniProtKB-SubCell"/>
</dbReference>
<evidence type="ECO:0000256" key="24">
    <source>
        <dbReference type="ARBA" id="ARBA00042448"/>
    </source>
</evidence>
<evidence type="ECO:0000256" key="14">
    <source>
        <dbReference type="ARBA" id="ARBA00023136"/>
    </source>
</evidence>
<evidence type="ECO:0000256" key="11">
    <source>
        <dbReference type="ARBA" id="ARBA00022989"/>
    </source>
</evidence>
<proteinExistence type="inferred from homology"/>
<evidence type="ECO:0000256" key="35">
    <source>
        <dbReference type="ARBA" id="ARBA00081228"/>
    </source>
</evidence>
<evidence type="ECO:0000256" key="29">
    <source>
        <dbReference type="ARBA" id="ARBA00043773"/>
    </source>
</evidence>
<dbReference type="PANTHER" id="PTHR46032:SF6">
    <property type="entry name" value="CMP-N-ACETYLNEURAMINATE-BETA-GALACTOSAMIDE-ALPHA-2,3-SIALYLTRANSFERASE 1"/>
    <property type="match status" value="1"/>
</dbReference>